<keyword evidence="3" id="KW-1185">Reference proteome</keyword>
<name>A0A261TP29_9BORD</name>
<dbReference type="EMBL" id="NEVQ01000022">
    <property type="protein sequence ID" value="OZI50942.1"/>
    <property type="molecule type" value="Genomic_DNA"/>
</dbReference>
<feature type="region of interest" description="Disordered" evidence="1">
    <location>
        <begin position="1"/>
        <end position="65"/>
    </location>
</feature>
<proteinExistence type="predicted"/>
<sequence length="236" mass="24889">MNTDPVQSTMRPLDRDASDNIARSPSGSAAVYSDSTTHGRVGATGSLHGHSISNSDGEQGLGAQDNLSNRQAGFASRLASFGWSVIKLPASLFNTVTSSLIAAGNASVSTLLSVLPEKRTEDPDETKANAARLAKAAKPRGAPRATPGVSQRVRDSYKELVALASRSGLGLPEPLANAESSLGPTQFSDLVDVVKKIRAEAEKKEAALRNLPANPQLSTYSSLRNKAAEFIKEYEK</sequence>
<accession>A0A261TP29</accession>
<gene>
    <name evidence="2" type="ORF">CAL20_24320</name>
</gene>
<evidence type="ECO:0000313" key="2">
    <source>
        <dbReference type="EMBL" id="OZI50942.1"/>
    </source>
</evidence>
<dbReference type="Proteomes" id="UP000216885">
    <property type="component" value="Unassembled WGS sequence"/>
</dbReference>
<organism evidence="2 3">
    <name type="scientific">Bordetella genomosp. 4</name>
    <dbReference type="NCBI Taxonomy" id="463044"/>
    <lineage>
        <taxon>Bacteria</taxon>
        <taxon>Pseudomonadati</taxon>
        <taxon>Pseudomonadota</taxon>
        <taxon>Betaproteobacteria</taxon>
        <taxon>Burkholderiales</taxon>
        <taxon>Alcaligenaceae</taxon>
        <taxon>Bordetella</taxon>
    </lineage>
</organism>
<feature type="compositionally biased region" description="Polar residues" evidence="1">
    <location>
        <begin position="1"/>
        <end position="10"/>
    </location>
</feature>
<evidence type="ECO:0000313" key="3">
    <source>
        <dbReference type="Proteomes" id="UP000216885"/>
    </source>
</evidence>
<protein>
    <submittedName>
        <fullName evidence="2">Uncharacterized protein</fullName>
    </submittedName>
</protein>
<reference evidence="2 3" key="1">
    <citation type="submission" date="2017-05" db="EMBL/GenBank/DDBJ databases">
        <title>Complete and WGS of Bordetella genogroups.</title>
        <authorList>
            <person name="Spilker T."/>
            <person name="LiPuma J."/>
        </authorList>
    </citation>
    <scope>NUCLEOTIDE SEQUENCE [LARGE SCALE GENOMIC DNA]</scope>
    <source>
        <strain evidence="2 3">AU9919</strain>
    </source>
</reference>
<dbReference type="AlphaFoldDB" id="A0A261TP29"/>
<feature type="compositionally biased region" description="Polar residues" evidence="1">
    <location>
        <begin position="21"/>
        <end position="38"/>
    </location>
</feature>
<comment type="caution">
    <text evidence="2">The sequence shown here is derived from an EMBL/GenBank/DDBJ whole genome shotgun (WGS) entry which is preliminary data.</text>
</comment>
<evidence type="ECO:0000256" key="1">
    <source>
        <dbReference type="SAM" id="MobiDB-lite"/>
    </source>
</evidence>